<evidence type="ECO:0000313" key="1">
    <source>
        <dbReference type="EMBL" id="BBY75181.1"/>
    </source>
</evidence>
<gene>
    <name evidence="1" type="ORF">MPRF_20800</name>
</gene>
<protein>
    <submittedName>
        <fullName evidence="1">Uncharacterized protein</fullName>
    </submittedName>
</protein>
<dbReference type="EMBL" id="AP022598">
    <property type="protein sequence ID" value="BBY75181.1"/>
    <property type="molecule type" value="Genomic_DNA"/>
</dbReference>
<dbReference type="Proteomes" id="UP000466554">
    <property type="component" value="Chromosome"/>
</dbReference>
<proteinExistence type="predicted"/>
<dbReference type="AlphaFoldDB" id="A0A7I7U2V0"/>
<name>A0A7I7U2V0_MYCPF</name>
<sequence>MVSGSAPDLRDGGFFGPLRSAESSPDVLAADVAVAEPDPVGSAKATPWPGTTTRAIETAVAAMPQLSDLIFRRSSTGTTPSI</sequence>
<organism evidence="1 2">
    <name type="scientific">Mycolicibacterium parafortuitum</name>
    <name type="common">Mycobacterium parafortuitum</name>
    <dbReference type="NCBI Taxonomy" id="39692"/>
    <lineage>
        <taxon>Bacteria</taxon>
        <taxon>Bacillati</taxon>
        <taxon>Actinomycetota</taxon>
        <taxon>Actinomycetes</taxon>
        <taxon>Mycobacteriales</taxon>
        <taxon>Mycobacteriaceae</taxon>
        <taxon>Mycolicibacterium</taxon>
    </lineage>
</organism>
<reference evidence="1 2" key="1">
    <citation type="journal article" date="2019" name="Emerg. Microbes Infect.">
        <title>Comprehensive subspecies identification of 175 nontuberculous mycobacteria species based on 7547 genomic profiles.</title>
        <authorList>
            <person name="Matsumoto Y."/>
            <person name="Kinjo T."/>
            <person name="Motooka D."/>
            <person name="Nabeya D."/>
            <person name="Jung N."/>
            <person name="Uechi K."/>
            <person name="Horii T."/>
            <person name="Iida T."/>
            <person name="Fujita J."/>
            <person name="Nakamura S."/>
        </authorList>
    </citation>
    <scope>NUCLEOTIDE SEQUENCE [LARGE SCALE GENOMIC DNA]</scope>
    <source>
        <strain evidence="1 2">JCM 6367</strain>
    </source>
</reference>
<evidence type="ECO:0000313" key="2">
    <source>
        <dbReference type="Proteomes" id="UP000466554"/>
    </source>
</evidence>
<accession>A0A7I7U2V0</accession>